<dbReference type="AlphaFoldDB" id="A0A179IJI8"/>
<keyword evidence="9" id="KW-1185">Reference proteome</keyword>
<dbReference type="Proteomes" id="UP000243081">
    <property type="component" value="Unassembled WGS sequence"/>
</dbReference>
<dbReference type="PANTHER" id="PTHR43791:SF27">
    <property type="entry name" value="TRANSPORTER, PUTATIVE (AFU_ORTHOLOGUE AFUA_2G15730)-RELATED"/>
    <property type="match status" value="1"/>
</dbReference>
<feature type="region of interest" description="Disordered" evidence="6">
    <location>
        <begin position="305"/>
        <end position="391"/>
    </location>
</feature>
<dbReference type="PANTHER" id="PTHR43791">
    <property type="entry name" value="PERMEASE-RELATED"/>
    <property type="match status" value="1"/>
</dbReference>
<feature type="region of interest" description="Disordered" evidence="6">
    <location>
        <begin position="211"/>
        <end position="274"/>
    </location>
</feature>
<dbReference type="OrthoDB" id="371463at2759"/>
<evidence type="ECO:0000256" key="7">
    <source>
        <dbReference type="SAM" id="Phobius"/>
    </source>
</evidence>
<evidence type="ECO:0000256" key="3">
    <source>
        <dbReference type="ARBA" id="ARBA00022692"/>
    </source>
</evidence>
<reference evidence="8 9" key="1">
    <citation type="submission" date="2016-03" db="EMBL/GenBank/DDBJ databases">
        <title>Fine-scale spatial genetic structure of a fungal parasite of coffee scale insects.</title>
        <authorList>
            <person name="Jackson D."/>
            <person name="Zemenick K.A."/>
            <person name="Malloure B."/>
            <person name="Quandt C.A."/>
            <person name="James T.Y."/>
        </authorList>
    </citation>
    <scope>NUCLEOTIDE SEQUENCE [LARGE SCALE GENOMIC DNA]</scope>
    <source>
        <strain evidence="8 9">UM487</strain>
    </source>
</reference>
<proteinExistence type="predicted"/>
<comment type="caution">
    <text evidence="8">The sequence shown here is derived from an EMBL/GenBank/DDBJ whole genome shotgun (WGS) entry which is preliminary data.</text>
</comment>
<dbReference type="SUPFAM" id="SSF103473">
    <property type="entry name" value="MFS general substrate transporter"/>
    <property type="match status" value="1"/>
</dbReference>
<keyword evidence="2" id="KW-0813">Transport</keyword>
<feature type="region of interest" description="Disordered" evidence="6">
    <location>
        <begin position="63"/>
        <end position="86"/>
    </location>
</feature>
<name>A0A179IJI8_CORDF</name>
<keyword evidence="5 7" id="KW-0472">Membrane</keyword>
<evidence type="ECO:0000313" key="8">
    <source>
        <dbReference type="EMBL" id="OAR01791.1"/>
    </source>
</evidence>
<feature type="transmembrane region" description="Helical" evidence="7">
    <location>
        <begin position="475"/>
        <end position="494"/>
    </location>
</feature>
<dbReference type="InterPro" id="IPR036259">
    <property type="entry name" value="MFS_trans_sf"/>
</dbReference>
<keyword evidence="4 7" id="KW-1133">Transmembrane helix</keyword>
<dbReference type="GO" id="GO:0016020">
    <property type="term" value="C:membrane"/>
    <property type="evidence" value="ECO:0007669"/>
    <property type="project" value="UniProtKB-SubCell"/>
</dbReference>
<gene>
    <name evidence="8" type="ORF">LLEC1_06991</name>
</gene>
<feature type="compositionally biased region" description="Polar residues" evidence="6">
    <location>
        <begin position="213"/>
        <end position="238"/>
    </location>
</feature>
<organism evidence="8 9">
    <name type="scientific">Cordyceps confragosa</name>
    <name type="common">Lecanicillium lecanii</name>
    <dbReference type="NCBI Taxonomy" id="2714763"/>
    <lineage>
        <taxon>Eukaryota</taxon>
        <taxon>Fungi</taxon>
        <taxon>Dikarya</taxon>
        <taxon>Ascomycota</taxon>
        <taxon>Pezizomycotina</taxon>
        <taxon>Sordariomycetes</taxon>
        <taxon>Hypocreomycetidae</taxon>
        <taxon>Hypocreales</taxon>
        <taxon>Cordycipitaceae</taxon>
        <taxon>Akanthomyces</taxon>
    </lineage>
</organism>
<evidence type="ECO:0000313" key="9">
    <source>
        <dbReference type="Proteomes" id="UP000243081"/>
    </source>
</evidence>
<sequence length="496" mass="55529">MPTYLCHGFRWHRRDLRIFVIMNNIDDAAPDWVIGETTATLILDQFTKNFDFLPKISDEEAEAASDPKIAAPSTTPAQHHDDNFSLPPPRVPIAYDPVLQYTWSPVKLLEEYDPDETVSPARPYAYVADHVVRVDLGADVLAEMAAYDKATKGQRNAWFSTLRDTIQSGSDIGWHVVVCGDIERDYPDDETETGSESQDFRLLQQDYPRRPATTATTHSAQPESFTTSSSTRPSQDQSKPWPLQDYSHIKPPPIPDDDSTHGGGGLGHNRRPSLRQRLSKAGLRRLFKKDGQAQEQAMRGVATGAELDLDGSDSDEDLFNLDDYDEDDDNEEAVDLQSEVGGAEAYELRGMRGSLSPGPGPRPGSSQRSATSRKMQRRSRRRRGSNSTAASYKLYTPDEDAAVRRKFDRKLVLFVSLLFLLSFVDRSNIGNARIAGMEEDLQTTPPHASWYEWSLTAFYLTYSAFEWMAMLYRVFPAHILISAAVVSWGVVASLQA</sequence>
<dbReference type="EMBL" id="LUKN01000988">
    <property type="protein sequence ID" value="OAR01791.1"/>
    <property type="molecule type" value="Genomic_DNA"/>
</dbReference>
<evidence type="ECO:0000256" key="4">
    <source>
        <dbReference type="ARBA" id="ARBA00022989"/>
    </source>
</evidence>
<feature type="compositionally biased region" description="Basic residues" evidence="6">
    <location>
        <begin position="374"/>
        <end position="384"/>
    </location>
</feature>
<evidence type="ECO:0000256" key="5">
    <source>
        <dbReference type="ARBA" id="ARBA00023136"/>
    </source>
</evidence>
<feature type="non-terminal residue" evidence="8">
    <location>
        <position position="496"/>
    </location>
</feature>
<evidence type="ECO:0000256" key="2">
    <source>
        <dbReference type="ARBA" id="ARBA00022448"/>
    </source>
</evidence>
<keyword evidence="3 7" id="KW-0812">Transmembrane</keyword>
<dbReference type="GO" id="GO:0022857">
    <property type="term" value="F:transmembrane transporter activity"/>
    <property type="evidence" value="ECO:0007669"/>
    <property type="project" value="TreeGrafter"/>
</dbReference>
<evidence type="ECO:0008006" key="10">
    <source>
        <dbReference type="Google" id="ProtNLM"/>
    </source>
</evidence>
<protein>
    <recommendedName>
        <fullName evidence="10">Major facilitator superfamily (MFS) profile domain-containing protein</fullName>
    </recommendedName>
</protein>
<feature type="compositionally biased region" description="Acidic residues" evidence="6">
    <location>
        <begin position="307"/>
        <end position="334"/>
    </location>
</feature>
<evidence type="ECO:0000256" key="6">
    <source>
        <dbReference type="SAM" id="MobiDB-lite"/>
    </source>
</evidence>
<evidence type="ECO:0000256" key="1">
    <source>
        <dbReference type="ARBA" id="ARBA00004141"/>
    </source>
</evidence>
<feature type="compositionally biased region" description="Low complexity" evidence="6">
    <location>
        <begin position="351"/>
        <end position="373"/>
    </location>
</feature>
<accession>A0A179IJI8</accession>
<comment type="subcellular location">
    <subcellularLocation>
        <location evidence="1">Membrane</location>
        <topology evidence="1">Multi-pass membrane protein</topology>
    </subcellularLocation>
</comment>